<accession>J0PYP6</accession>
<dbReference type="EMBL" id="AILU01000040">
    <property type="protein sequence ID" value="EJF77826.1"/>
    <property type="molecule type" value="Genomic_DNA"/>
</dbReference>
<proteinExistence type="predicted"/>
<name>J0PYP6_9HYPH</name>
<organism evidence="1 2">
    <name type="scientific">Candidatus Bartonella washoeensis Sb944nv</name>
    <dbReference type="NCBI Taxonomy" id="1094563"/>
    <lineage>
        <taxon>Bacteria</taxon>
        <taxon>Pseudomonadati</taxon>
        <taxon>Pseudomonadota</taxon>
        <taxon>Alphaproteobacteria</taxon>
        <taxon>Hyphomicrobiales</taxon>
        <taxon>Bartonellaceae</taxon>
        <taxon>Bartonella</taxon>
    </lineage>
</organism>
<protein>
    <submittedName>
        <fullName evidence="1">Uncharacterized protein</fullName>
    </submittedName>
</protein>
<reference evidence="1 2" key="1">
    <citation type="submission" date="2012-03" db="EMBL/GenBank/DDBJ databases">
        <title>The Genome Sequence of Bartonella washoensis Sb944nv.</title>
        <authorList>
            <consortium name="The Broad Institute Genome Sequencing Platform"/>
            <consortium name="The Broad Institute Genome Sequencing Center for Infectious Disease"/>
            <person name="Feldgarden M."/>
            <person name="Kirby J."/>
            <person name="Kosoy M."/>
            <person name="Birtles R."/>
            <person name="Probert W.S."/>
            <person name="Chiaraviglio L."/>
            <person name="Young S.K."/>
            <person name="Zeng Q."/>
            <person name="Gargeya S."/>
            <person name="Fitzgerald M."/>
            <person name="Haas B."/>
            <person name="Abouelleil A."/>
            <person name="Alvarado L."/>
            <person name="Arachchi H.M."/>
            <person name="Berlin A."/>
            <person name="Chapman S.B."/>
            <person name="Gearin G."/>
            <person name="Goldberg J."/>
            <person name="Griggs A."/>
            <person name="Gujja S."/>
            <person name="Hansen M."/>
            <person name="Heiman D."/>
            <person name="Howarth C."/>
            <person name="Larimer J."/>
            <person name="Lui A."/>
            <person name="MacDonald P.J.P."/>
            <person name="McCowen C."/>
            <person name="Montmayeur A."/>
            <person name="Murphy C."/>
            <person name="Neiman D."/>
            <person name="Pearson M."/>
            <person name="Priest M."/>
            <person name="Roberts A."/>
            <person name="Saif S."/>
            <person name="Shea T."/>
            <person name="Sisk P."/>
            <person name="Stolte C."/>
            <person name="Sykes S."/>
            <person name="Wortman J."/>
            <person name="Nusbaum C."/>
            <person name="Birren B."/>
        </authorList>
    </citation>
    <scope>NUCLEOTIDE SEQUENCE [LARGE SCALE GENOMIC DNA]</scope>
    <source>
        <strain evidence="1 2">Sb944nv</strain>
    </source>
</reference>
<dbReference type="Proteomes" id="UP000008947">
    <property type="component" value="Unassembled WGS sequence"/>
</dbReference>
<evidence type="ECO:0000313" key="2">
    <source>
        <dbReference type="Proteomes" id="UP000008947"/>
    </source>
</evidence>
<dbReference type="HOGENOM" id="CLU_3415758_0_0_5"/>
<gene>
    <name evidence="1" type="ORF">MCQ_01464</name>
</gene>
<dbReference type="AlphaFoldDB" id="J0PYP6"/>
<sequence>MLTEDSFALLFDQLLDLFYRKTKTEKM</sequence>
<feature type="non-terminal residue" evidence="1">
    <location>
        <position position="27"/>
    </location>
</feature>
<keyword evidence="2" id="KW-1185">Reference proteome</keyword>
<evidence type="ECO:0000313" key="1">
    <source>
        <dbReference type="EMBL" id="EJF77826.1"/>
    </source>
</evidence>
<comment type="caution">
    <text evidence="1">The sequence shown here is derived from an EMBL/GenBank/DDBJ whole genome shotgun (WGS) entry which is preliminary data.</text>
</comment>